<feature type="region of interest" description="Disordered" evidence="1">
    <location>
        <begin position="372"/>
        <end position="396"/>
    </location>
</feature>
<proteinExistence type="predicted"/>
<reference evidence="2" key="1">
    <citation type="journal article" date="2010" name="Science">
        <title>Plasticity of animal genome architecture unmasked by rapid evolution of a pelagic tunicate.</title>
        <authorList>
            <person name="Denoeud F."/>
            <person name="Henriet S."/>
            <person name="Mungpakdee S."/>
            <person name="Aury J.M."/>
            <person name="Da Silva C."/>
            <person name="Brinkmann H."/>
            <person name="Mikhaleva J."/>
            <person name="Olsen L.C."/>
            <person name="Jubin C."/>
            <person name="Canestro C."/>
            <person name="Bouquet J.M."/>
            <person name="Danks G."/>
            <person name="Poulain J."/>
            <person name="Campsteijn C."/>
            <person name="Adamski M."/>
            <person name="Cross I."/>
            <person name="Yadetie F."/>
            <person name="Muffato M."/>
            <person name="Louis A."/>
            <person name="Butcher S."/>
            <person name="Tsagkogeorga G."/>
            <person name="Konrad A."/>
            <person name="Singh S."/>
            <person name="Jensen M.F."/>
            <person name="Cong E.H."/>
            <person name="Eikeseth-Otteraa H."/>
            <person name="Noel B."/>
            <person name="Anthouard V."/>
            <person name="Porcel B.M."/>
            <person name="Kachouri-Lafond R."/>
            <person name="Nishino A."/>
            <person name="Ugolini M."/>
            <person name="Chourrout P."/>
            <person name="Nishida H."/>
            <person name="Aasland R."/>
            <person name="Huzurbazar S."/>
            <person name="Westhof E."/>
            <person name="Delsuc F."/>
            <person name="Lehrach H."/>
            <person name="Reinhardt R."/>
            <person name="Weissenbach J."/>
            <person name="Roy S.W."/>
            <person name="Artiguenave F."/>
            <person name="Postlethwait J.H."/>
            <person name="Manak J.R."/>
            <person name="Thompson E.M."/>
            <person name="Jaillon O."/>
            <person name="Du Pasquier L."/>
            <person name="Boudinot P."/>
            <person name="Liberles D.A."/>
            <person name="Volff J.N."/>
            <person name="Philippe H."/>
            <person name="Lenhard B."/>
            <person name="Roest Crollius H."/>
            <person name="Wincker P."/>
            <person name="Chourrout D."/>
        </authorList>
    </citation>
    <scope>NUCLEOTIDE SEQUENCE [LARGE SCALE GENOMIC DNA]</scope>
</reference>
<dbReference type="AlphaFoldDB" id="E4Y7D7"/>
<feature type="compositionally biased region" description="Low complexity" evidence="1">
    <location>
        <begin position="164"/>
        <end position="182"/>
    </location>
</feature>
<name>E4Y7D7_OIKDI</name>
<feature type="region of interest" description="Disordered" evidence="1">
    <location>
        <begin position="64"/>
        <end position="220"/>
    </location>
</feature>
<evidence type="ECO:0000256" key="1">
    <source>
        <dbReference type="SAM" id="MobiDB-lite"/>
    </source>
</evidence>
<accession>E4Y7D7</accession>
<protein>
    <submittedName>
        <fullName evidence="2">Uncharacterized protein</fullName>
    </submittedName>
</protein>
<dbReference type="Proteomes" id="UP000011014">
    <property type="component" value="Unassembled WGS sequence"/>
</dbReference>
<feature type="compositionally biased region" description="Polar residues" evidence="1">
    <location>
        <begin position="205"/>
        <end position="216"/>
    </location>
</feature>
<feature type="region of interest" description="Disordered" evidence="1">
    <location>
        <begin position="279"/>
        <end position="300"/>
    </location>
</feature>
<evidence type="ECO:0000313" key="2">
    <source>
        <dbReference type="EMBL" id="CBY31537.1"/>
    </source>
</evidence>
<organism evidence="2">
    <name type="scientific">Oikopleura dioica</name>
    <name type="common">Tunicate</name>
    <dbReference type="NCBI Taxonomy" id="34765"/>
    <lineage>
        <taxon>Eukaryota</taxon>
        <taxon>Metazoa</taxon>
        <taxon>Chordata</taxon>
        <taxon>Tunicata</taxon>
        <taxon>Appendicularia</taxon>
        <taxon>Copelata</taxon>
        <taxon>Oikopleuridae</taxon>
        <taxon>Oikopleura</taxon>
    </lineage>
</organism>
<gene>
    <name evidence="2" type="ORF">GSOID_T00025448001</name>
</gene>
<dbReference type="EMBL" id="FN654307">
    <property type="protein sequence ID" value="CBY31537.1"/>
    <property type="molecule type" value="Genomic_DNA"/>
</dbReference>
<sequence>MMDDDESDEMEQDLEIDEFFDKIKFFKAKSATKIRKLKELLSQKDELIFNLRSELTKAQDALKTQINTDNELEELDIISPSKKKRPKQQSSSSEEELRPKKRVQPRKKGRKIEYYEKAGNSSTSSGHQMLPSKLLNLKPKEKYLPVPKKALSEEKKISFEKKSQISSRSRQSSNPNNSNARSSKSHDISQHFIKKSSKKEKITPEKTNSPKLNSFSPLEDVQLIDSSEDEDETQISMFRNTSDLNTQSLVSQVPNLARRGINSRMECWLTKAQENTKKRKYASFSPKPVSSSRKTDQENHYSPDHLTWHVKLYCIKHCRQLSQSYKVAGACEYEISGMMLSPTARKTLVSNSSTGLKTLKVEIQSAQKLRERRKSEIMGGSRRGSVANRDVLNPQI</sequence>
<feature type="compositionally biased region" description="Basic and acidic residues" evidence="1">
    <location>
        <begin position="150"/>
        <end position="163"/>
    </location>
</feature>
<feature type="compositionally biased region" description="Basic residues" evidence="1">
    <location>
        <begin position="99"/>
        <end position="110"/>
    </location>
</feature>